<dbReference type="InterPro" id="IPR006671">
    <property type="entry name" value="Cyclin_N"/>
</dbReference>
<evidence type="ECO:0000256" key="3">
    <source>
        <dbReference type="ARBA" id="ARBA00022618"/>
    </source>
</evidence>
<keyword evidence="4 6" id="KW-0195">Cyclin</keyword>
<dbReference type="PIRSF" id="PIRSF001771">
    <property type="entry name" value="Cyclin_A_B_D_E"/>
    <property type="match status" value="1"/>
</dbReference>
<dbReference type="GO" id="GO:0044772">
    <property type="term" value="P:mitotic cell cycle phase transition"/>
    <property type="evidence" value="ECO:0007669"/>
    <property type="project" value="InterPro"/>
</dbReference>
<dbReference type="FunFam" id="1.10.472.10:FF:000001">
    <property type="entry name" value="G2/mitotic-specific cyclin"/>
    <property type="match status" value="1"/>
</dbReference>
<dbReference type="GO" id="GO:0051301">
    <property type="term" value="P:cell division"/>
    <property type="evidence" value="ECO:0007669"/>
    <property type="project" value="UniProtKB-KW"/>
</dbReference>
<dbReference type="PANTHER" id="PTHR10177">
    <property type="entry name" value="CYCLINS"/>
    <property type="match status" value="1"/>
</dbReference>
<evidence type="ECO:0000313" key="11">
    <source>
        <dbReference type="Proteomes" id="UP001152622"/>
    </source>
</evidence>
<sequence>MPFPRGKKPSSCIPKQHTKGPLENQEEAFHVKRSPTSPQGAPKKRSAFIDITNALTLCLSDHDDDAVAIRIANKIQSSNHTKKEKTTKKTHKSSTVTVKNEANLKKLGSLTSEGQPEKVKLGKSPVQEQKASPPEVPATAQPHQVPEEFDIDKEHIGDCFMTAEYAKEIFDYLKGREEKFVLQDYMHNQPDLNKDMRGILIDWMVEVQENFELNHETLYLAVKLTDHYLSCSVALRESLQLIGSTSMLIASKFEERCPPCIDDFLYICDDAYKREEMITMEVNILQTLKFDINIPVPYRFLRRYAKCVRANMETLTLARYVCELSLMELELVPERASLLASACLLLALTMKGLGGWTPILEFHTGYTLSDLGPLVRKLHSIVACPSDDKLKAVRSKYSHNVFFEVAKIPAVDIQKLEEALK</sequence>
<keyword evidence="3" id="KW-0132">Cell division</keyword>
<keyword evidence="5" id="KW-0131">Cell cycle</keyword>
<dbReference type="SMART" id="SM00385">
    <property type="entry name" value="CYCLIN"/>
    <property type="match status" value="2"/>
</dbReference>
<evidence type="ECO:0000256" key="5">
    <source>
        <dbReference type="ARBA" id="ARBA00023306"/>
    </source>
</evidence>
<dbReference type="Gene3D" id="1.10.472.10">
    <property type="entry name" value="Cyclin-like"/>
    <property type="match status" value="2"/>
</dbReference>
<protein>
    <recommendedName>
        <fullName evidence="12">G2/mitotic-specific cyclin-B3</fullName>
    </recommendedName>
</protein>
<feature type="region of interest" description="Disordered" evidence="7">
    <location>
        <begin position="1"/>
        <end position="44"/>
    </location>
</feature>
<proteinExistence type="inferred from homology"/>
<dbReference type="Pfam" id="PF00134">
    <property type="entry name" value="Cyclin_N"/>
    <property type="match status" value="1"/>
</dbReference>
<organism evidence="10 11">
    <name type="scientific">Synaphobranchus kaupii</name>
    <name type="common">Kaup's arrowtooth eel</name>
    <dbReference type="NCBI Taxonomy" id="118154"/>
    <lineage>
        <taxon>Eukaryota</taxon>
        <taxon>Metazoa</taxon>
        <taxon>Chordata</taxon>
        <taxon>Craniata</taxon>
        <taxon>Vertebrata</taxon>
        <taxon>Euteleostomi</taxon>
        <taxon>Actinopterygii</taxon>
        <taxon>Neopterygii</taxon>
        <taxon>Teleostei</taxon>
        <taxon>Anguilliformes</taxon>
        <taxon>Synaphobranchidae</taxon>
        <taxon>Synaphobranchus</taxon>
    </lineage>
</organism>
<dbReference type="SUPFAM" id="SSF47954">
    <property type="entry name" value="Cyclin-like"/>
    <property type="match status" value="2"/>
</dbReference>
<comment type="caution">
    <text evidence="10">The sequence shown here is derived from an EMBL/GenBank/DDBJ whole genome shotgun (WGS) entry which is preliminary data.</text>
</comment>
<dbReference type="Pfam" id="PF02984">
    <property type="entry name" value="Cyclin_C"/>
    <property type="match status" value="1"/>
</dbReference>
<reference evidence="10" key="1">
    <citation type="journal article" date="2023" name="Science">
        <title>Genome structures resolve the early diversification of teleost fishes.</title>
        <authorList>
            <person name="Parey E."/>
            <person name="Louis A."/>
            <person name="Montfort J."/>
            <person name="Bouchez O."/>
            <person name="Roques C."/>
            <person name="Iampietro C."/>
            <person name="Lluch J."/>
            <person name="Castinel A."/>
            <person name="Donnadieu C."/>
            <person name="Desvignes T."/>
            <person name="Floi Bucao C."/>
            <person name="Jouanno E."/>
            <person name="Wen M."/>
            <person name="Mejri S."/>
            <person name="Dirks R."/>
            <person name="Jansen H."/>
            <person name="Henkel C."/>
            <person name="Chen W.J."/>
            <person name="Zahm M."/>
            <person name="Cabau C."/>
            <person name="Klopp C."/>
            <person name="Thompson A.W."/>
            <person name="Robinson-Rechavi M."/>
            <person name="Braasch I."/>
            <person name="Lecointre G."/>
            <person name="Bobe J."/>
            <person name="Postlethwait J.H."/>
            <person name="Berthelot C."/>
            <person name="Roest Crollius H."/>
            <person name="Guiguen Y."/>
        </authorList>
    </citation>
    <scope>NUCLEOTIDE SEQUENCE</scope>
    <source>
        <strain evidence="10">WJC10195</strain>
    </source>
</reference>
<dbReference type="OrthoDB" id="5590282at2759"/>
<dbReference type="InterPro" id="IPR004367">
    <property type="entry name" value="Cyclin_C-dom"/>
</dbReference>
<evidence type="ECO:0000256" key="2">
    <source>
        <dbReference type="ARBA" id="ARBA00006955"/>
    </source>
</evidence>
<dbReference type="GO" id="GO:0016538">
    <property type="term" value="F:cyclin-dependent protein serine/threonine kinase regulator activity"/>
    <property type="evidence" value="ECO:0007669"/>
    <property type="project" value="InterPro"/>
</dbReference>
<feature type="domain" description="Cyclin-like" evidence="8">
    <location>
        <begin position="299"/>
        <end position="380"/>
    </location>
</feature>
<evidence type="ECO:0000256" key="7">
    <source>
        <dbReference type="SAM" id="MobiDB-lite"/>
    </source>
</evidence>
<keyword evidence="11" id="KW-1185">Reference proteome</keyword>
<evidence type="ECO:0000256" key="1">
    <source>
        <dbReference type="ARBA" id="ARBA00003222"/>
    </source>
</evidence>
<dbReference type="InterPro" id="IPR039361">
    <property type="entry name" value="Cyclin"/>
</dbReference>
<comment type="function">
    <text evidence="1">Essential for the control of the cell cycle at the G2/M (mitosis) transition.</text>
</comment>
<feature type="domain" description="Cyclin-like" evidence="8">
    <location>
        <begin position="202"/>
        <end position="286"/>
    </location>
</feature>
<evidence type="ECO:0000259" key="8">
    <source>
        <dbReference type="SMART" id="SM00385"/>
    </source>
</evidence>
<accession>A0A9Q1F131</accession>
<evidence type="ECO:0000313" key="10">
    <source>
        <dbReference type="EMBL" id="KAJ8348769.1"/>
    </source>
</evidence>
<dbReference type="InterPro" id="IPR013763">
    <property type="entry name" value="Cyclin-like_dom"/>
</dbReference>
<name>A0A9Q1F131_SYNKA</name>
<dbReference type="EMBL" id="JAINUF010000010">
    <property type="protein sequence ID" value="KAJ8348769.1"/>
    <property type="molecule type" value="Genomic_DNA"/>
</dbReference>
<dbReference type="SMART" id="SM01332">
    <property type="entry name" value="Cyclin_C"/>
    <property type="match status" value="1"/>
</dbReference>
<dbReference type="InterPro" id="IPR046965">
    <property type="entry name" value="Cyclin_A/B-like"/>
</dbReference>
<evidence type="ECO:0000256" key="4">
    <source>
        <dbReference type="ARBA" id="ARBA00023127"/>
    </source>
</evidence>
<feature type="domain" description="Cyclin C-terminal" evidence="9">
    <location>
        <begin position="295"/>
        <end position="411"/>
    </location>
</feature>
<dbReference type="InterPro" id="IPR036915">
    <property type="entry name" value="Cyclin-like_sf"/>
</dbReference>
<feature type="compositionally biased region" description="Basic residues" evidence="7">
    <location>
        <begin position="80"/>
        <end position="92"/>
    </location>
</feature>
<dbReference type="CDD" id="cd20508">
    <property type="entry name" value="CYCLIN_CCNB3_rpt1"/>
    <property type="match status" value="1"/>
</dbReference>
<dbReference type="AlphaFoldDB" id="A0A9Q1F131"/>
<dbReference type="CDD" id="cd20510">
    <property type="entry name" value="CYCLIN_CCNB3_rpt2"/>
    <property type="match status" value="1"/>
</dbReference>
<gene>
    <name evidence="10" type="ORF">SKAU_G00273580</name>
</gene>
<evidence type="ECO:0008006" key="12">
    <source>
        <dbReference type="Google" id="ProtNLM"/>
    </source>
</evidence>
<evidence type="ECO:0000259" key="9">
    <source>
        <dbReference type="SMART" id="SM01332"/>
    </source>
</evidence>
<comment type="similarity">
    <text evidence="2">Belongs to the cyclin family. Cyclin AB subfamily.</text>
</comment>
<feature type="region of interest" description="Disordered" evidence="7">
    <location>
        <begin position="79"/>
        <end position="143"/>
    </location>
</feature>
<dbReference type="Proteomes" id="UP001152622">
    <property type="component" value="Chromosome 10"/>
</dbReference>
<evidence type="ECO:0000256" key="6">
    <source>
        <dbReference type="RuleBase" id="RU000383"/>
    </source>
</evidence>